<protein>
    <submittedName>
        <fullName evidence="1">Uncharacterized protein</fullName>
    </submittedName>
</protein>
<comment type="caution">
    <text evidence="1">The sequence shown here is derived from an EMBL/GenBank/DDBJ whole genome shotgun (WGS) entry which is preliminary data.</text>
</comment>
<reference evidence="1" key="1">
    <citation type="submission" date="2020-11" db="EMBL/GenBank/DDBJ databases">
        <authorList>
            <consortium name="DOE Joint Genome Institute"/>
            <person name="Ahrendt S."/>
            <person name="Riley R."/>
            <person name="Andreopoulos W."/>
            <person name="LaButti K."/>
            <person name="Pangilinan J."/>
            <person name="Ruiz-duenas F.J."/>
            <person name="Barrasa J.M."/>
            <person name="Sanchez-Garcia M."/>
            <person name="Camarero S."/>
            <person name="Miyauchi S."/>
            <person name="Serrano A."/>
            <person name="Linde D."/>
            <person name="Babiker R."/>
            <person name="Drula E."/>
            <person name="Ayuso-Fernandez I."/>
            <person name="Pacheco R."/>
            <person name="Padilla G."/>
            <person name="Ferreira P."/>
            <person name="Barriuso J."/>
            <person name="Kellner H."/>
            <person name="Castanera R."/>
            <person name="Alfaro M."/>
            <person name="Ramirez L."/>
            <person name="Pisabarro A.G."/>
            <person name="Kuo A."/>
            <person name="Tritt A."/>
            <person name="Lipzen A."/>
            <person name="He G."/>
            <person name="Yan M."/>
            <person name="Ng V."/>
            <person name="Cullen D."/>
            <person name="Martin F."/>
            <person name="Rosso M.-N."/>
            <person name="Henrissat B."/>
            <person name="Hibbett D."/>
            <person name="Martinez A.T."/>
            <person name="Grigoriev I.V."/>
        </authorList>
    </citation>
    <scope>NUCLEOTIDE SEQUENCE</scope>
    <source>
        <strain evidence="1">AH 44721</strain>
    </source>
</reference>
<gene>
    <name evidence="1" type="ORF">CPB84DRAFT_851017</name>
</gene>
<evidence type="ECO:0000313" key="1">
    <source>
        <dbReference type="EMBL" id="KAF8902612.1"/>
    </source>
</evidence>
<evidence type="ECO:0000313" key="2">
    <source>
        <dbReference type="Proteomes" id="UP000724874"/>
    </source>
</evidence>
<organism evidence="1 2">
    <name type="scientific">Gymnopilus junonius</name>
    <name type="common">Spectacular rustgill mushroom</name>
    <name type="synonym">Gymnopilus spectabilis subsp. junonius</name>
    <dbReference type="NCBI Taxonomy" id="109634"/>
    <lineage>
        <taxon>Eukaryota</taxon>
        <taxon>Fungi</taxon>
        <taxon>Dikarya</taxon>
        <taxon>Basidiomycota</taxon>
        <taxon>Agaricomycotina</taxon>
        <taxon>Agaricomycetes</taxon>
        <taxon>Agaricomycetidae</taxon>
        <taxon>Agaricales</taxon>
        <taxon>Agaricineae</taxon>
        <taxon>Hymenogastraceae</taxon>
        <taxon>Gymnopilus</taxon>
    </lineage>
</organism>
<accession>A0A9P5NQ78</accession>
<dbReference type="OrthoDB" id="2958124at2759"/>
<dbReference type="AlphaFoldDB" id="A0A9P5NQ78"/>
<dbReference type="Proteomes" id="UP000724874">
    <property type="component" value="Unassembled WGS sequence"/>
</dbReference>
<sequence length="183" mass="21106">MAVQQHRLYGEESRRIIPPSHRHAAPSAPWPWVDIDDKIDPTQLESLHRPIPDPCSHESCERCWQGYPQSLYPNWTPSQVAKSKIEPIIDKHRYDGLPSVIYQVDVDQHGLFKIPHPDRIISNYHCVDETWKDLLHLKIPDDNRIRALFVENLSGPLMQMLGTKSSDIWNSRIPSICSMIATS</sequence>
<name>A0A9P5NQ78_GYMJU</name>
<keyword evidence="2" id="KW-1185">Reference proteome</keyword>
<dbReference type="EMBL" id="JADNYJ010000035">
    <property type="protein sequence ID" value="KAF8902612.1"/>
    <property type="molecule type" value="Genomic_DNA"/>
</dbReference>
<proteinExistence type="predicted"/>